<name>A0A4Y2R3Q4_ARAVE</name>
<gene>
    <name evidence="1" type="ORF">AVEN_204567_1</name>
</gene>
<keyword evidence="2" id="KW-1185">Reference proteome</keyword>
<feature type="non-terminal residue" evidence="1">
    <location>
        <position position="69"/>
    </location>
</feature>
<organism evidence="1 2">
    <name type="scientific">Araneus ventricosus</name>
    <name type="common">Orbweaver spider</name>
    <name type="synonym">Epeira ventricosa</name>
    <dbReference type="NCBI Taxonomy" id="182803"/>
    <lineage>
        <taxon>Eukaryota</taxon>
        <taxon>Metazoa</taxon>
        <taxon>Ecdysozoa</taxon>
        <taxon>Arthropoda</taxon>
        <taxon>Chelicerata</taxon>
        <taxon>Arachnida</taxon>
        <taxon>Araneae</taxon>
        <taxon>Araneomorphae</taxon>
        <taxon>Entelegynae</taxon>
        <taxon>Araneoidea</taxon>
        <taxon>Araneidae</taxon>
        <taxon>Araneus</taxon>
    </lineage>
</organism>
<dbReference type="AlphaFoldDB" id="A0A4Y2R3Q4"/>
<sequence>MNHGINTGTKNGILMAITGPTPLKEGTSRHLVEPTISPSQPHTITIPTRKARTRLFIRRLLIYELVVTP</sequence>
<comment type="caution">
    <text evidence="1">The sequence shown here is derived from an EMBL/GenBank/DDBJ whole genome shotgun (WGS) entry which is preliminary data.</text>
</comment>
<reference evidence="1 2" key="1">
    <citation type="journal article" date="2019" name="Sci. Rep.">
        <title>Orb-weaving spider Araneus ventricosus genome elucidates the spidroin gene catalogue.</title>
        <authorList>
            <person name="Kono N."/>
            <person name="Nakamura H."/>
            <person name="Ohtoshi R."/>
            <person name="Moran D.A.P."/>
            <person name="Shinohara A."/>
            <person name="Yoshida Y."/>
            <person name="Fujiwara M."/>
            <person name="Mori M."/>
            <person name="Tomita M."/>
            <person name="Arakawa K."/>
        </authorList>
    </citation>
    <scope>NUCLEOTIDE SEQUENCE [LARGE SCALE GENOMIC DNA]</scope>
</reference>
<accession>A0A4Y2R3Q4</accession>
<dbReference type="Proteomes" id="UP000499080">
    <property type="component" value="Unassembled WGS sequence"/>
</dbReference>
<proteinExistence type="predicted"/>
<dbReference type="EMBL" id="BGPR01225082">
    <property type="protein sequence ID" value="GBN70307.1"/>
    <property type="molecule type" value="Genomic_DNA"/>
</dbReference>
<evidence type="ECO:0000313" key="2">
    <source>
        <dbReference type="Proteomes" id="UP000499080"/>
    </source>
</evidence>
<protein>
    <submittedName>
        <fullName evidence="1">Uncharacterized protein</fullName>
    </submittedName>
</protein>
<evidence type="ECO:0000313" key="1">
    <source>
        <dbReference type="EMBL" id="GBN70307.1"/>
    </source>
</evidence>